<accession>A0A1L9N4I3</accession>
<evidence type="ECO:0000313" key="1">
    <source>
        <dbReference type="EMBL" id="OJI84101.1"/>
    </source>
</evidence>
<dbReference type="VEuPathDB" id="FungiDB:ASPTUDRAFT_639279"/>
<dbReference type="EMBL" id="KV878203">
    <property type="protein sequence ID" value="OJI84101.1"/>
    <property type="molecule type" value="Genomic_DNA"/>
</dbReference>
<dbReference type="AlphaFoldDB" id="A0A1L9N4I3"/>
<reference evidence="2" key="1">
    <citation type="journal article" date="2017" name="Genome Biol.">
        <title>Comparative genomics reveals high biological diversity and specific adaptations in the industrially and medically important fungal genus Aspergillus.</title>
        <authorList>
            <person name="de Vries R.P."/>
            <person name="Riley R."/>
            <person name="Wiebenga A."/>
            <person name="Aguilar-Osorio G."/>
            <person name="Amillis S."/>
            <person name="Uchima C.A."/>
            <person name="Anderluh G."/>
            <person name="Asadollahi M."/>
            <person name="Askin M."/>
            <person name="Barry K."/>
            <person name="Battaglia E."/>
            <person name="Bayram O."/>
            <person name="Benocci T."/>
            <person name="Braus-Stromeyer S.A."/>
            <person name="Caldana C."/>
            <person name="Canovas D."/>
            <person name="Cerqueira G.C."/>
            <person name="Chen F."/>
            <person name="Chen W."/>
            <person name="Choi C."/>
            <person name="Clum A."/>
            <person name="Dos Santos R.A."/>
            <person name="Damasio A.R."/>
            <person name="Diallinas G."/>
            <person name="Emri T."/>
            <person name="Fekete E."/>
            <person name="Flipphi M."/>
            <person name="Freyberg S."/>
            <person name="Gallo A."/>
            <person name="Gournas C."/>
            <person name="Habgood R."/>
            <person name="Hainaut M."/>
            <person name="Harispe M.L."/>
            <person name="Henrissat B."/>
            <person name="Hilden K.S."/>
            <person name="Hope R."/>
            <person name="Hossain A."/>
            <person name="Karabika E."/>
            <person name="Karaffa L."/>
            <person name="Karanyi Z."/>
            <person name="Krasevec N."/>
            <person name="Kuo A."/>
            <person name="Kusch H."/>
            <person name="LaButti K."/>
            <person name="Lagendijk E.L."/>
            <person name="Lapidus A."/>
            <person name="Levasseur A."/>
            <person name="Lindquist E."/>
            <person name="Lipzen A."/>
            <person name="Logrieco A.F."/>
            <person name="MacCabe A."/>
            <person name="Maekelae M.R."/>
            <person name="Malavazi I."/>
            <person name="Melin P."/>
            <person name="Meyer V."/>
            <person name="Mielnichuk N."/>
            <person name="Miskei M."/>
            <person name="Molnar A.P."/>
            <person name="Mule G."/>
            <person name="Ngan C.Y."/>
            <person name="Orejas M."/>
            <person name="Orosz E."/>
            <person name="Ouedraogo J.P."/>
            <person name="Overkamp K.M."/>
            <person name="Park H.-S."/>
            <person name="Perrone G."/>
            <person name="Piumi F."/>
            <person name="Punt P.J."/>
            <person name="Ram A.F."/>
            <person name="Ramon A."/>
            <person name="Rauscher S."/>
            <person name="Record E."/>
            <person name="Riano-Pachon D.M."/>
            <person name="Robert V."/>
            <person name="Roehrig J."/>
            <person name="Ruller R."/>
            <person name="Salamov A."/>
            <person name="Salih N.S."/>
            <person name="Samson R.A."/>
            <person name="Sandor E."/>
            <person name="Sanguinetti M."/>
            <person name="Schuetze T."/>
            <person name="Sepcic K."/>
            <person name="Shelest E."/>
            <person name="Sherlock G."/>
            <person name="Sophianopoulou V."/>
            <person name="Squina F.M."/>
            <person name="Sun H."/>
            <person name="Susca A."/>
            <person name="Todd R.B."/>
            <person name="Tsang A."/>
            <person name="Unkles S.E."/>
            <person name="van de Wiele N."/>
            <person name="van Rossen-Uffink D."/>
            <person name="Oliveira J.V."/>
            <person name="Vesth T.C."/>
            <person name="Visser J."/>
            <person name="Yu J.-H."/>
            <person name="Zhou M."/>
            <person name="Andersen M.R."/>
            <person name="Archer D.B."/>
            <person name="Baker S.E."/>
            <person name="Benoit I."/>
            <person name="Brakhage A.A."/>
            <person name="Braus G.H."/>
            <person name="Fischer R."/>
            <person name="Frisvad J.C."/>
            <person name="Goldman G.H."/>
            <person name="Houbraken J."/>
            <person name="Oakley B."/>
            <person name="Pocsi I."/>
            <person name="Scazzocchio C."/>
            <person name="Seiboth B."/>
            <person name="vanKuyk P.A."/>
            <person name="Wortman J."/>
            <person name="Dyer P.S."/>
            <person name="Grigoriev I.V."/>
        </authorList>
    </citation>
    <scope>NUCLEOTIDE SEQUENCE [LARGE SCALE GENOMIC DNA]</scope>
    <source>
        <strain evidence="2">CBS 134.48</strain>
    </source>
</reference>
<organism evidence="1 2">
    <name type="scientific">Aspergillus tubingensis (strain CBS 134.48)</name>
    <dbReference type="NCBI Taxonomy" id="767770"/>
    <lineage>
        <taxon>Eukaryota</taxon>
        <taxon>Fungi</taxon>
        <taxon>Dikarya</taxon>
        <taxon>Ascomycota</taxon>
        <taxon>Pezizomycotina</taxon>
        <taxon>Eurotiomycetes</taxon>
        <taxon>Eurotiomycetidae</taxon>
        <taxon>Eurotiales</taxon>
        <taxon>Aspergillaceae</taxon>
        <taxon>Aspergillus</taxon>
        <taxon>Aspergillus subgen. Circumdati</taxon>
    </lineage>
</organism>
<sequence length="153" mass="16779">MMKVGARFSCAPASMPLDVARRNSFTPHRQWNLPAEVAFDTRSFKVSSSVHIAKSNSVSSCSRVSFSECWLCSRNGLDEADKGSSTACLHLAKVTGSFLLLMLQMRDGCGENHQPMLSGRCTITATSQIRQKVTFGAYINTSQIFLSKTGFFP</sequence>
<gene>
    <name evidence="1" type="ORF">ASPTUDRAFT_639279</name>
</gene>
<name>A0A1L9N4I3_ASPTC</name>
<evidence type="ECO:0000313" key="2">
    <source>
        <dbReference type="Proteomes" id="UP000184304"/>
    </source>
</evidence>
<keyword evidence="2" id="KW-1185">Reference proteome</keyword>
<protein>
    <submittedName>
        <fullName evidence="1">Uncharacterized protein</fullName>
    </submittedName>
</protein>
<dbReference type="Proteomes" id="UP000184304">
    <property type="component" value="Unassembled WGS sequence"/>
</dbReference>
<proteinExistence type="predicted"/>